<feature type="region of interest" description="Disordered" evidence="1">
    <location>
        <begin position="61"/>
        <end position="108"/>
    </location>
</feature>
<dbReference type="AlphaFoldDB" id="A0AAD7TU17"/>
<name>A0AAD7TU17_9APHY</name>
<protein>
    <recommendedName>
        <fullName evidence="2">C2H2-type domain-containing protein</fullName>
    </recommendedName>
</protein>
<feature type="domain" description="C2H2-type" evidence="2">
    <location>
        <begin position="171"/>
        <end position="194"/>
    </location>
</feature>
<evidence type="ECO:0000256" key="1">
    <source>
        <dbReference type="SAM" id="MobiDB-lite"/>
    </source>
</evidence>
<evidence type="ECO:0000259" key="2">
    <source>
        <dbReference type="SMART" id="SM00355"/>
    </source>
</evidence>
<feature type="compositionally biased region" description="Polar residues" evidence="1">
    <location>
        <begin position="121"/>
        <end position="141"/>
    </location>
</feature>
<organism evidence="3 4">
    <name type="scientific">Trametes cubensis</name>
    <dbReference type="NCBI Taxonomy" id="1111947"/>
    <lineage>
        <taxon>Eukaryota</taxon>
        <taxon>Fungi</taxon>
        <taxon>Dikarya</taxon>
        <taxon>Basidiomycota</taxon>
        <taxon>Agaricomycotina</taxon>
        <taxon>Agaricomycetes</taxon>
        <taxon>Polyporales</taxon>
        <taxon>Polyporaceae</taxon>
        <taxon>Trametes</taxon>
    </lineage>
</organism>
<gene>
    <name evidence="3" type="ORF">ONZ51_g5432</name>
</gene>
<evidence type="ECO:0000313" key="4">
    <source>
        <dbReference type="Proteomes" id="UP001215151"/>
    </source>
</evidence>
<dbReference type="EMBL" id="JAPEVG010000117">
    <property type="protein sequence ID" value="KAJ8482313.1"/>
    <property type="molecule type" value="Genomic_DNA"/>
</dbReference>
<sequence>MSTSSHTPAASGPSATEATQPRPIDYAFVRKLLHHELCVRDIENQWPFDFPWSGSVGIDPKVFPGPSEKSTTVDKENRPLGRLRKTSARVDPEQTGSTPPTTTDAGVLTQARVLRQRSNGELNAQPFTDSESAPGPSSQAIMSRMDDAESADEPTSDADDEPEWNTDDDPVRCYIGGCDSTVLRKDCREHIKQHHILELGPTGPGARPCQWAGCETSASDYNVMERHIQAVHFRCTEASREEPDVPHNVTLTVVKLR</sequence>
<feature type="region of interest" description="Disordered" evidence="1">
    <location>
        <begin position="121"/>
        <end position="170"/>
    </location>
</feature>
<reference evidence="3" key="1">
    <citation type="submission" date="2022-11" db="EMBL/GenBank/DDBJ databases">
        <title>Genome Sequence of Cubamyces cubensis.</title>
        <authorList>
            <person name="Buettner E."/>
        </authorList>
    </citation>
    <scope>NUCLEOTIDE SEQUENCE</scope>
    <source>
        <strain evidence="3">MPL-01</strain>
    </source>
</reference>
<feature type="compositionally biased region" description="Polar residues" evidence="1">
    <location>
        <begin position="94"/>
        <end position="104"/>
    </location>
</feature>
<dbReference type="Proteomes" id="UP001215151">
    <property type="component" value="Unassembled WGS sequence"/>
</dbReference>
<proteinExistence type="predicted"/>
<dbReference type="InterPro" id="IPR013087">
    <property type="entry name" value="Znf_C2H2_type"/>
</dbReference>
<feature type="compositionally biased region" description="Acidic residues" evidence="1">
    <location>
        <begin position="148"/>
        <end position="168"/>
    </location>
</feature>
<accession>A0AAD7TU17</accession>
<keyword evidence="4" id="KW-1185">Reference proteome</keyword>
<dbReference type="SMART" id="SM00355">
    <property type="entry name" value="ZnF_C2H2"/>
    <property type="match status" value="2"/>
</dbReference>
<feature type="domain" description="C2H2-type" evidence="2">
    <location>
        <begin position="207"/>
        <end position="232"/>
    </location>
</feature>
<comment type="caution">
    <text evidence="3">The sequence shown here is derived from an EMBL/GenBank/DDBJ whole genome shotgun (WGS) entry which is preliminary data.</text>
</comment>
<evidence type="ECO:0000313" key="3">
    <source>
        <dbReference type="EMBL" id="KAJ8482313.1"/>
    </source>
</evidence>